<reference evidence="1 2" key="1">
    <citation type="submission" date="2019-03" db="EMBL/GenBank/DDBJ databases">
        <title>Genomic Encyclopedia of Type Strains, Phase IV (KMG-IV): sequencing the most valuable type-strain genomes for metagenomic binning, comparative biology and taxonomic classification.</title>
        <authorList>
            <person name="Goeker M."/>
        </authorList>
    </citation>
    <scope>NUCLEOTIDE SEQUENCE [LARGE SCALE GENOMIC DNA]</scope>
    <source>
        <strain evidence="1 2">DSM 24455</strain>
    </source>
</reference>
<accession>A0A4R7KQE3</accession>
<evidence type="ECO:0000313" key="1">
    <source>
        <dbReference type="EMBL" id="TDT60906.1"/>
    </source>
</evidence>
<keyword evidence="2" id="KW-1185">Reference proteome</keyword>
<protein>
    <submittedName>
        <fullName evidence="1">Uncharacterized protein</fullName>
    </submittedName>
</protein>
<dbReference type="AlphaFoldDB" id="A0A4R7KQE3"/>
<dbReference type="Proteomes" id="UP000295325">
    <property type="component" value="Unassembled WGS sequence"/>
</dbReference>
<dbReference type="EMBL" id="SOAZ01000010">
    <property type="protein sequence ID" value="TDT60906.1"/>
    <property type="molecule type" value="Genomic_DNA"/>
</dbReference>
<comment type="caution">
    <text evidence="1">The sequence shown here is derived from an EMBL/GenBank/DDBJ whole genome shotgun (WGS) entry which is preliminary data.</text>
</comment>
<dbReference type="InterPro" id="IPR043740">
    <property type="entry name" value="DUF5685"/>
</dbReference>
<dbReference type="RefSeq" id="WP_133628085.1">
    <property type="nucleotide sequence ID" value="NZ_SOAZ01000010.1"/>
</dbReference>
<proteinExistence type="predicted"/>
<name>A0A4R7KQE3_9CLOT</name>
<dbReference type="OrthoDB" id="1722540at2"/>
<evidence type="ECO:0000313" key="2">
    <source>
        <dbReference type="Proteomes" id="UP000295325"/>
    </source>
</evidence>
<sequence length="311" mass="36104">MFGYVTPLKGELKIKEYDVFRAYYCGLCSEIGRKSYVSKFTLTYDMAFLAVLLSSTYLDKEIGVKSFCPFKMKKVLTMKSNPYIEYAADMNIILSNRKLMDDYNDDKNYVSLVLSRFVNTKNLSDLAAKKVQEVDFYLRELSILEKKRCSSIDEVSHYFACITSEIFSIGDKSRILKVMGYNIGKWVYILDAFDDLIEDIQKKRYNPCIYAFNYKGENPWDFKSRIKENIQFTLIKCLDEMSKSFELLKMKKNGGIIENIVYLGMERRTMAAFEGGCKDEKSLRGFRYKRRRIGGGNKASIQGTCEEISPR</sequence>
<organism evidence="1 2">
    <name type="scientific">Fonticella tunisiensis</name>
    <dbReference type="NCBI Taxonomy" id="1096341"/>
    <lineage>
        <taxon>Bacteria</taxon>
        <taxon>Bacillati</taxon>
        <taxon>Bacillota</taxon>
        <taxon>Clostridia</taxon>
        <taxon>Eubacteriales</taxon>
        <taxon>Clostridiaceae</taxon>
        <taxon>Fonticella</taxon>
    </lineage>
</organism>
<gene>
    <name evidence="1" type="ORF">EDD71_11023</name>
</gene>
<dbReference type="Pfam" id="PF18937">
    <property type="entry name" value="DUF5685"/>
    <property type="match status" value="1"/>
</dbReference>